<dbReference type="OrthoDB" id="9797743at2"/>
<evidence type="ECO:0000313" key="2">
    <source>
        <dbReference type="Proteomes" id="UP000054010"/>
    </source>
</evidence>
<dbReference type="InterPro" id="IPR041492">
    <property type="entry name" value="HAD_2"/>
</dbReference>
<organism evidence="1 2">
    <name type="scientific">Oscillochloris trichoides DG-6</name>
    <dbReference type="NCBI Taxonomy" id="765420"/>
    <lineage>
        <taxon>Bacteria</taxon>
        <taxon>Bacillati</taxon>
        <taxon>Chloroflexota</taxon>
        <taxon>Chloroflexia</taxon>
        <taxon>Chloroflexales</taxon>
        <taxon>Chloroflexineae</taxon>
        <taxon>Oscillochloridaceae</taxon>
        <taxon>Oscillochloris</taxon>
    </lineage>
</organism>
<dbReference type="EMBL" id="ADVR01000003">
    <property type="protein sequence ID" value="EFO82010.1"/>
    <property type="molecule type" value="Genomic_DNA"/>
</dbReference>
<name>E1IA08_9CHLR</name>
<gene>
    <name evidence="1" type="ORF">OSCT_0159</name>
</gene>
<protein>
    <submittedName>
        <fullName evidence="1">Haloacid dehalogenase superfamily enzyme, subfamily IA</fullName>
    </submittedName>
</protein>
<dbReference type="NCBIfam" id="TIGR01509">
    <property type="entry name" value="HAD-SF-IA-v3"/>
    <property type="match status" value="1"/>
</dbReference>
<dbReference type="Gene3D" id="3.40.50.1000">
    <property type="entry name" value="HAD superfamily/HAD-like"/>
    <property type="match status" value="1"/>
</dbReference>
<dbReference type="STRING" id="765420.OSCT_0159"/>
<dbReference type="SUPFAM" id="SSF56784">
    <property type="entry name" value="HAD-like"/>
    <property type="match status" value="1"/>
</dbReference>
<keyword evidence="2" id="KW-1185">Reference proteome</keyword>
<dbReference type="SFLD" id="SFLDG01129">
    <property type="entry name" value="C1.5:_HAD__Beta-PGM__Phosphata"/>
    <property type="match status" value="1"/>
</dbReference>
<dbReference type="SFLD" id="SFLDS00003">
    <property type="entry name" value="Haloacid_Dehalogenase"/>
    <property type="match status" value="1"/>
</dbReference>
<dbReference type="HOGENOM" id="CLU_045011_13_3_0"/>
<sequence>MLHALIFDFDGLILDTETPKYQAWQEVFAAYGCDLPISTWAQAVGSNQRFDPYRYLESLVGRELDHDLLRRTTRARFRELLGEPRPLPGVVAYIEAAQSLGMRLAIASSSDRTWIETHLSTMGLLHHFSIFCTIDDVARSKPDPDLYLLALERLGVNAAAALALEDSPNGVRAAQAAGIYSLAVPNSVTAQMDLSHADLVLPSLAAMSLEEVVEHAQTRRSF</sequence>
<evidence type="ECO:0000313" key="1">
    <source>
        <dbReference type="EMBL" id="EFO82010.1"/>
    </source>
</evidence>
<dbReference type="InterPro" id="IPR023214">
    <property type="entry name" value="HAD_sf"/>
</dbReference>
<dbReference type="InterPro" id="IPR006439">
    <property type="entry name" value="HAD-SF_hydro_IA"/>
</dbReference>
<comment type="caution">
    <text evidence="1">The sequence shown here is derived from an EMBL/GenBank/DDBJ whole genome shotgun (WGS) entry which is preliminary data.</text>
</comment>
<dbReference type="Pfam" id="PF13419">
    <property type="entry name" value="HAD_2"/>
    <property type="match status" value="1"/>
</dbReference>
<dbReference type="PANTHER" id="PTHR18901:SF38">
    <property type="entry name" value="PSEUDOURIDINE-5'-PHOSPHATASE"/>
    <property type="match status" value="1"/>
</dbReference>
<dbReference type="InterPro" id="IPR036412">
    <property type="entry name" value="HAD-like_sf"/>
</dbReference>
<proteinExistence type="predicted"/>
<accession>E1IA08</accession>
<dbReference type="AlphaFoldDB" id="E1IA08"/>
<dbReference type="eggNOG" id="COG0637">
    <property type="taxonomic scope" value="Bacteria"/>
</dbReference>
<dbReference type="Gene3D" id="1.10.150.240">
    <property type="entry name" value="Putative phosphatase, domain 2"/>
    <property type="match status" value="1"/>
</dbReference>
<reference evidence="1 2" key="1">
    <citation type="journal article" date="2011" name="J. Bacteriol.">
        <title>Draft genome sequence of the anoxygenic filamentous phototrophic bacterium Oscillochloris trichoides subsp. DG-6.</title>
        <authorList>
            <person name="Kuznetsov B.B."/>
            <person name="Ivanovsky R.N."/>
            <person name="Keppen O.I."/>
            <person name="Sukhacheva M.V."/>
            <person name="Bumazhkin B.K."/>
            <person name="Patutina E.O."/>
            <person name="Beletsky A.V."/>
            <person name="Mardanov A.V."/>
            <person name="Baslerov R.V."/>
            <person name="Panteleeva A.N."/>
            <person name="Kolganova T.V."/>
            <person name="Ravin N.V."/>
            <person name="Skryabin K.G."/>
        </authorList>
    </citation>
    <scope>NUCLEOTIDE SEQUENCE [LARGE SCALE GENOMIC DNA]</scope>
    <source>
        <strain evidence="1 2">DG-6</strain>
    </source>
</reference>
<dbReference type="PANTHER" id="PTHR18901">
    <property type="entry name" value="2-DEOXYGLUCOSE-6-PHOSPHATE PHOSPHATASE 2"/>
    <property type="match status" value="1"/>
</dbReference>
<dbReference type="Proteomes" id="UP000054010">
    <property type="component" value="Unassembled WGS sequence"/>
</dbReference>
<dbReference type="InterPro" id="IPR023198">
    <property type="entry name" value="PGP-like_dom2"/>
</dbReference>
<dbReference type="CDD" id="cd16423">
    <property type="entry name" value="HAD_BPGM-like"/>
    <property type="match status" value="1"/>
</dbReference>